<evidence type="ECO:0000256" key="5">
    <source>
        <dbReference type="ARBA" id="ARBA00022475"/>
    </source>
</evidence>
<dbReference type="AlphaFoldDB" id="A0A088S9I5"/>
<dbReference type="FunFam" id="2.60.120.200:FF:000114">
    <property type="entry name" value="Probable endo-1,3(4)-beta-glucanase NFIA_089530"/>
    <property type="match status" value="1"/>
</dbReference>
<keyword evidence="6" id="KW-0472">Membrane</keyword>
<name>A0A088S9I5_PENOX</name>
<keyword evidence="10" id="KW-0732">Signal</keyword>
<evidence type="ECO:0000313" key="12">
    <source>
        <dbReference type="EMBL" id="AIO06745.1"/>
    </source>
</evidence>
<evidence type="ECO:0000259" key="11">
    <source>
        <dbReference type="PROSITE" id="PS51762"/>
    </source>
</evidence>
<feature type="chain" id="PRO_5001839239" description="endo-1,3(4)-beta-glucanase" evidence="10">
    <location>
        <begin position="21"/>
        <end position="396"/>
    </location>
</feature>
<keyword evidence="7" id="KW-0378">Hydrolase</keyword>
<dbReference type="EC" id="3.2.1.6" evidence="4"/>
<feature type="signal peptide" evidence="10">
    <location>
        <begin position="1"/>
        <end position="20"/>
    </location>
</feature>
<keyword evidence="6" id="KW-0336">GPI-anchor</keyword>
<dbReference type="Pfam" id="PF26113">
    <property type="entry name" value="GH16_XgeA"/>
    <property type="match status" value="1"/>
</dbReference>
<comment type="subcellular location">
    <subcellularLocation>
        <location evidence="2">Cell membrane</location>
        <topology evidence="2">Lipid-anchor</topology>
        <topology evidence="2">GPI-anchor</topology>
    </subcellularLocation>
</comment>
<accession>A0A088S9I5</accession>
<dbReference type="PANTHER" id="PTHR10963">
    <property type="entry name" value="GLYCOSYL HYDROLASE-RELATED"/>
    <property type="match status" value="1"/>
</dbReference>
<reference evidence="12" key="1">
    <citation type="submission" date="2014-06" db="EMBL/GenBank/DDBJ databases">
        <title>Cellulases and hemicellulases genes from Penicillium oxalicum GZ-2 cloning, purification and expression.</title>
        <authorList>
            <person name="Liao H."/>
            <person name="Wei Z."/>
            <person name="Xu Y."/>
        </authorList>
    </citation>
    <scope>NUCLEOTIDE SEQUENCE</scope>
    <source>
        <strain evidence="12">GZ-2</strain>
    </source>
</reference>
<dbReference type="GO" id="GO:0009251">
    <property type="term" value="P:glucan catabolic process"/>
    <property type="evidence" value="ECO:0007669"/>
    <property type="project" value="TreeGrafter"/>
</dbReference>
<dbReference type="InterPro" id="IPR013320">
    <property type="entry name" value="ConA-like_dom_sf"/>
</dbReference>
<dbReference type="GO" id="GO:0098552">
    <property type="term" value="C:side of membrane"/>
    <property type="evidence" value="ECO:0007669"/>
    <property type="project" value="UniProtKB-KW"/>
</dbReference>
<evidence type="ECO:0000256" key="3">
    <source>
        <dbReference type="ARBA" id="ARBA00006865"/>
    </source>
</evidence>
<evidence type="ECO:0000256" key="10">
    <source>
        <dbReference type="SAM" id="SignalP"/>
    </source>
</evidence>
<evidence type="ECO:0000256" key="4">
    <source>
        <dbReference type="ARBA" id="ARBA00012599"/>
    </source>
</evidence>
<sequence>MHVLSTLISSLGLLAQISGAAYTLQDDYGTTDSFFDKFSFFTVCLLVPLTPPSSPGIFPQHTRDETFAFQRLTRQSEIWQDADPTNGYVSYVDRSTASNGGLIRSTGSSVYIGVDTRNQASGSGRQSVRLTSNKSYQHGLVILDLAHMHGSVCGTWPAFWMLGTNWPSNGEIDIIEGVNTQSANQMTLHTSDGCSIQNSGFTGSLETSNCFVETSGQPANSGCAISSNSAQSYGDGFNQVGGGVYATEWTSSAIKVWFFPRYAIPWDITSGKPNPASWGAPTAAFAGSCNIDSHFNNLQLVFDITFCGDWAGNVWSSGTCRYKAPTCNSFVQNNPAAFQETYWSINSLKVYQDNGSPLGNIHAHAAAHIGGKQAIGQPIAHRRGTAPYIRPGPRPV</sequence>
<dbReference type="PANTHER" id="PTHR10963:SF24">
    <property type="entry name" value="GLYCOSIDASE C21B10.07-RELATED"/>
    <property type="match status" value="1"/>
</dbReference>
<dbReference type="SUPFAM" id="SSF49899">
    <property type="entry name" value="Concanavalin A-like lectins/glucanases"/>
    <property type="match status" value="1"/>
</dbReference>
<keyword evidence="5" id="KW-1003">Cell membrane</keyword>
<feature type="domain" description="GH16" evidence="11">
    <location>
        <begin position="52"/>
        <end position="319"/>
    </location>
</feature>
<evidence type="ECO:0000256" key="1">
    <source>
        <dbReference type="ARBA" id="ARBA00000124"/>
    </source>
</evidence>
<evidence type="ECO:0000256" key="7">
    <source>
        <dbReference type="ARBA" id="ARBA00022801"/>
    </source>
</evidence>
<protein>
    <recommendedName>
        <fullName evidence="4">endo-1,3(4)-beta-glucanase</fullName>
        <ecNumber evidence="4">3.2.1.6</ecNumber>
    </recommendedName>
</protein>
<dbReference type="InterPro" id="IPR050546">
    <property type="entry name" value="Glycosyl_Hydrlase_16"/>
</dbReference>
<comment type="similarity">
    <text evidence="3">Belongs to the glycosyl hydrolase 16 family.</text>
</comment>
<dbReference type="PROSITE" id="PS51762">
    <property type="entry name" value="GH16_2"/>
    <property type="match status" value="1"/>
</dbReference>
<dbReference type="EMBL" id="KJ955480">
    <property type="protein sequence ID" value="AIO06745.1"/>
    <property type="molecule type" value="Genomic_DNA"/>
</dbReference>
<keyword evidence="9" id="KW-0326">Glycosidase</keyword>
<evidence type="ECO:0000256" key="6">
    <source>
        <dbReference type="ARBA" id="ARBA00022622"/>
    </source>
</evidence>
<dbReference type="GO" id="GO:0052861">
    <property type="term" value="F:endo-1,3(4)-beta-glucanase activity"/>
    <property type="evidence" value="ECO:0007669"/>
    <property type="project" value="UniProtKB-EC"/>
</dbReference>
<evidence type="ECO:0000256" key="8">
    <source>
        <dbReference type="ARBA" id="ARBA00023288"/>
    </source>
</evidence>
<proteinExistence type="inferred from homology"/>
<dbReference type="CDD" id="cd02181">
    <property type="entry name" value="GH16_fungal_Lam16A_glucanase"/>
    <property type="match status" value="1"/>
</dbReference>
<comment type="catalytic activity">
    <reaction evidence="1">
        <text>Endohydrolysis of (1-&gt;3)- or (1-&gt;4)-linkages in beta-D-glucans when the glucose residue whose reducing group is involved in the linkage to be hydrolyzed is itself substituted at C-3.</text>
        <dbReference type="EC" id="3.2.1.6"/>
    </reaction>
</comment>
<evidence type="ECO:0000256" key="2">
    <source>
        <dbReference type="ARBA" id="ARBA00004609"/>
    </source>
</evidence>
<keyword evidence="6" id="KW-0325">Glycoprotein</keyword>
<dbReference type="InterPro" id="IPR000757">
    <property type="entry name" value="Beta-glucanase-like"/>
</dbReference>
<organism evidence="12">
    <name type="scientific">Penicillium oxalicum</name>
    <dbReference type="NCBI Taxonomy" id="69781"/>
    <lineage>
        <taxon>Eukaryota</taxon>
        <taxon>Fungi</taxon>
        <taxon>Dikarya</taxon>
        <taxon>Ascomycota</taxon>
        <taxon>Pezizomycotina</taxon>
        <taxon>Eurotiomycetes</taxon>
        <taxon>Eurotiomycetidae</taxon>
        <taxon>Eurotiales</taxon>
        <taxon>Aspergillaceae</taxon>
        <taxon>Penicillium</taxon>
    </lineage>
</organism>
<evidence type="ECO:0000256" key="9">
    <source>
        <dbReference type="ARBA" id="ARBA00023295"/>
    </source>
</evidence>
<dbReference type="Gene3D" id="2.60.120.200">
    <property type="match status" value="1"/>
</dbReference>
<keyword evidence="8" id="KW-0449">Lipoprotein</keyword>
<dbReference type="GO" id="GO:0005886">
    <property type="term" value="C:plasma membrane"/>
    <property type="evidence" value="ECO:0007669"/>
    <property type="project" value="UniProtKB-SubCell"/>
</dbReference>